<keyword evidence="1" id="KW-0677">Repeat</keyword>
<dbReference type="Proteomes" id="UP001595937">
    <property type="component" value="Unassembled WGS sequence"/>
</dbReference>
<feature type="compositionally biased region" description="Low complexity" evidence="4">
    <location>
        <begin position="394"/>
        <end position="404"/>
    </location>
</feature>
<dbReference type="RefSeq" id="WP_193117412.1">
    <property type="nucleotide sequence ID" value="NZ_BAAAIR010000007.1"/>
</dbReference>
<name>A0ABW0FBY2_9MICO</name>
<dbReference type="PROSITE" id="PS50088">
    <property type="entry name" value="ANK_REPEAT"/>
    <property type="match status" value="1"/>
</dbReference>
<dbReference type="PANTHER" id="PTHR24189">
    <property type="entry name" value="MYOTROPHIN"/>
    <property type="match status" value="1"/>
</dbReference>
<dbReference type="InterPro" id="IPR002110">
    <property type="entry name" value="Ankyrin_rpt"/>
</dbReference>
<keyword evidence="2 3" id="KW-0040">ANK repeat</keyword>
<dbReference type="InterPro" id="IPR036770">
    <property type="entry name" value="Ankyrin_rpt-contain_sf"/>
</dbReference>
<dbReference type="GeneID" id="303295976"/>
<gene>
    <name evidence="5" type="ORF">ACFPK8_01100</name>
</gene>
<evidence type="ECO:0000313" key="6">
    <source>
        <dbReference type="Proteomes" id="UP001595937"/>
    </source>
</evidence>
<dbReference type="Pfam" id="PF00023">
    <property type="entry name" value="Ank"/>
    <property type="match status" value="1"/>
</dbReference>
<evidence type="ECO:0000313" key="5">
    <source>
        <dbReference type="EMBL" id="MFC5296101.1"/>
    </source>
</evidence>
<dbReference type="PROSITE" id="PS50297">
    <property type="entry name" value="ANK_REP_REGION"/>
    <property type="match status" value="1"/>
</dbReference>
<accession>A0ABW0FBY2</accession>
<evidence type="ECO:0000256" key="4">
    <source>
        <dbReference type="SAM" id="MobiDB-lite"/>
    </source>
</evidence>
<evidence type="ECO:0000256" key="1">
    <source>
        <dbReference type="ARBA" id="ARBA00022737"/>
    </source>
</evidence>
<keyword evidence="6" id="KW-1185">Reference proteome</keyword>
<dbReference type="SMART" id="SM00248">
    <property type="entry name" value="ANK"/>
    <property type="match status" value="4"/>
</dbReference>
<dbReference type="Gene3D" id="1.25.40.20">
    <property type="entry name" value="Ankyrin repeat-containing domain"/>
    <property type="match status" value="3"/>
</dbReference>
<dbReference type="SUPFAM" id="SSF48403">
    <property type="entry name" value="Ankyrin repeat"/>
    <property type="match status" value="2"/>
</dbReference>
<proteinExistence type="predicted"/>
<reference evidence="6" key="1">
    <citation type="journal article" date="2019" name="Int. J. Syst. Evol. Microbiol.">
        <title>The Global Catalogue of Microorganisms (GCM) 10K type strain sequencing project: providing services to taxonomists for standard genome sequencing and annotation.</title>
        <authorList>
            <consortium name="The Broad Institute Genomics Platform"/>
            <consortium name="The Broad Institute Genome Sequencing Center for Infectious Disease"/>
            <person name="Wu L."/>
            <person name="Ma J."/>
        </authorList>
    </citation>
    <scope>NUCLEOTIDE SEQUENCE [LARGE SCALE GENOMIC DNA]</scope>
    <source>
        <strain evidence="6">CGMCC 1.16455</strain>
    </source>
</reference>
<dbReference type="InterPro" id="IPR050745">
    <property type="entry name" value="Multifunctional_regulatory"/>
</dbReference>
<dbReference type="PANTHER" id="PTHR24189:SF50">
    <property type="entry name" value="ANKYRIN REPEAT AND SOCS BOX PROTEIN 2"/>
    <property type="match status" value="1"/>
</dbReference>
<dbReference type="Pfam" id="PF12796">
    <property type="entry name" value="Ank_2"/>
    <property type="match status" value="1"/>
</dbReference>
<organism evidence="5 6">
    <name type="scientific">Brachybacterium tyrofermentans</name>
    <dbReference type="NCBI Taxonomy" id="47848"/>
    <lineage>
        <taxon>Bacteria</taxon>
        <taxon>Bacillati</taxon>
        <taxon>Actinomycetota</taxon>
        <taxon>Actinomycetes</taxon>
        <taxon>Micrococcales</taxon>
        <taxon>Dermabacteraceae</taxon>
        <taxon>Brachybacterium</taxon>
    </lineage>
</organism>
<comment type="caution">
    <text evidence="5">The sequence shown here is derived from an EMBL/GenBank/DDBJ whole genome shotgun (WGS) entry which is preliminary data.</text>
</comment>
<sequence length="524" mass="54667">MSQLNLPDHPDLSHLRRQAKSLRDRVRRGDQQAIDQVSDHHPEARALVPLLGAEGTSPPFALADAQLTLSRAYGFPSWPALRRHVDEVHRLTRRPHLAPLGTGADRLLRLACLDYGSTTRGSSAEAAVLLAADPSLSRASLATAAATGDLLAAREILEADPSAVHREDGPFGWTPLLYLTYSRLGGAPGPLTERQIDHLGVARLLLAAGADPNAGFLWDGLTSPFTALTGAFGGGEQGAPPHPQELELARLLLEAGASANDSQTIYNRGAGDAHARDDTEYLELLLQAGLGRGDGGPWHRLLAPRHPAPRQLLAEALQHAAHAGLPRRVRLLLDHGADPDLRSTHPVYFGRSPYEEAVLQGNPGVSDLLERAGAATSSVGDPERVVGELLAPAGSDGTSTRSDGGPAGGSAGRSAGSGADAALLDVVRQRHPDLVARAAAAGRADAIERCLGHGFGIDARTPAGLTALHEAAVRGDTGIVTLLLSRGADPELRDPQHGATPGGWAAHGGHDELAALLHSAAEDG</sequence>
<protein>
    <submittedName>
        <fullName evidence="5">Ankyrin repeat domain-containing protein</fullName>
    </submittedName>
</protein>
<evidence type="ECO:0000256" key="2">
    <source>
        <dbReference type="ARBA" id="ARBA00023043"/>
    </source>
</evidence>
<feature type="region of interest" description="Disordered" evidence="4">
    <location>
        <begin position="391"/>
        <end position="416"/>
    </location>
</feature>
<evidence type="ECO:0000256" key="3">
    <source>
        <dbReference type="PROSITE-ProRule" id="PRU00023"/>
    </source>
</evidence>
<dbReference type="EMBL" id="JBHSLN010000004">
    <property type="protein sequence ID" value="MFC5296101.1"/>
    <property type="molecule type" value="Genomic_DNA"/>
</dbReference>
<feature type="repeat" description="ANK" evidence="3">
    <location>
        <begin position="463"/>
        <end position="495"/>
    </location>
</feature>